<evidence type="ECO:0000313" key="4">
    <source>
        <dbReference type="Proteomes" id="UP000277300"/>
    </source>
</evidence>
<accession>A0A3F2RAU0</accession>
<gene>
    <name evidence="3" type="ORF">BBJ29_010036</name>
    <name evidence="2" type="ORF">BBP00_00010047</name>
</gene>
<evidence type="ECO:0000256" key="1">
    <source>
        <dbReference type="SAM" id="MobiDB-lite"/>
    </source>
</evidence>
<organism evidence="2 4">
    <name type="scientific">Phytophthora kernoviae</name>
    <dbReference type="NCBI Taxonomy" id="325452"/>
    <lineage>
        <taxon>Eukaryota</taxon>
        <taxon>Sar</taxon>
        <taxon>Stramenopiles</taxon>
        <taxon>Oomycota</taxon>
        <taxon>Peronosporomycetes</taxon>
        <taxon>Peronosporales</taxon>
        <taxon>Peronosporaceae</taxon>
        <taxon>Phytophthora</taxon>
    </lineage>
</organism>
<reference evidence="4 5" key="1">
    <citation type="submission" date="2018-07" db="EMBL/GenBank/DDBJ databases">
        <title>Genome sequencing of oomycete isolates from Chile give support for New Zealand origin for Phytophthora kernoviae and make available the first Nothophytophthora sp. genome.</title>
        <authorList>
            <person name="Studholme D.J."/>
            <person name="Sanfuentes E."/>
            <person name="Panda P."/>
            <person name="Hill R."/>
            <person name="Sambles C."/>
            <person name="Grant M."/>
            <person name="Williams N.M."/>
            <person name="Mcdougal R.L."/>
        </authorList>
    </citation>
    <scope>NUCLEOTIDE SEQUENCE [LARGE SCALE GENOMIC DNA]</scope>
    <source>
        <strain evidence="2">Chile6</strain>
        <strain evidence="3">Chile7</strain>
    </source>
</reference>
<dbReference type="Proteomes" id="UP000277300">
    <property type="component" value="Unassembled WGS sequence"/>
</dbReference>
<dbReference type="AlphaFoldDB" id="A0A3F2RAU0"/>
<dbReference type="EMBL" id="MBAD02000552">
    <property type="protein sequence ID" value="RLN66055.1"/>
    <property type="molecule type" value="Genomic_DNA"/>
</dbReference>
<comment type="caution">
    <text evidence="2">The sequence shown here is derived from an EMBL/GenBank/DDBJ whole genome shotgun (WGS) entry which is preliminary data.</text>
</comment>
<feature type="region of interest" description="Disordered" evidence="1">
    <location>
        <begin position="151"/>
        <end position="175"/>
    </location>
</feature>
<name>A0A3F2RAU0_9STRA</name>
<dbReference type="EMBL" id="MBDO02001156">
    <property type="protein sequence ID" value="RLN50421.1"/>
    <property type="molecule type" value="Genomic_DNA"/>
</dbReference>
<sequence>MRPRYRGGVLSVRPAGTYTHSPELCPELCPEMSRSNDEVKELDAEDVDSGDCGKVYAFPDELAQEQARSAMLTTQLATATLIQGSATMLQSELGQERVRTADLSAQLTTATFSHVVASSVQSVLSIARAQLEVVTAERDQALSDVLKIQSETESAAQDRDARPASDDYHRAIPSA</sequence>
<evidence type="ECO:0000313" key="2">
    <source>
        <dbReference type="EMBL" id="RLN50421.1"/>
    </source>
</evidence>
<evidence type="ECO:0000313" key="5">
    <source>
        <dbReference type="Proteomes" id="UP000284657"/>
    </source>
</evidence>
<dbReference type="Proteomes" id="UP000284657">
    <property type="component" value="Unassembled WGS sequence"/>
</dbReference>
<feature type="compositionally biased region" description="Basic and acidic residues" evidence="1">
    <location>
        <begin position="156"/>
        <end position="175"/>
    </location>
</feature>
<proteinExistence type="predicted"/>
<evidence type="ECO:0000313" key="3">
    <source>
        <dbReference type="EMBL" id="RLN66055.1"/>
    </source>
</evidence>
<protein>
    <submittedName>
        <fullName evidence="2">Uncharacterized protein</fullName>
    </submittedName>
</protein>